<dbReference type="PANTHER" id="PTHR14191:SF20">
    <property type="entry name" value="NA(+)_H(+) EXCHANGE REGULATORY COFACTOR NHE-RF4"/>
    <property type="match status" value="1"/>
</dbReference>
<dbReference type="CDD" id="cd06768">
    <property type="entry name" value="PDZ_NHERF-like"/>
    <property type="match status" value="1"/>
</dbReference>
<dbReference type="SMART" id="SM00228">
    <property type="entry name" value="PDZ"/>
    <property type="match status" value="1"/>
</dbReference>
<evidence type="ECO:0000256" key="1">
    <source>
        <dbReference type="ARBA" id="ARBA00004236"/>
    </source>
</evidence>
<keyword evidence="6" id="KW-1185">Reference proteome</keyword>
<dbReference type="InParanoid" id="A0A803TCJ8"/>
<dbReference type="PANTHER" id="PTHR14191">
    <property type="entry name" value="PDZ DOMAIN CONTAINING PROTEIN"/>
    <property type="match status" value="1"/>
</dbReference>
<reference evidence="5" key="3">
    <citation type="submission" date="2025-09" db="UniProtKB">
        <authorList>
            <consortium name="Ensembl"/>
        </authorList>
    </citation>
    <scope>IDENTIFICATION</scope>
</reference>
<evidence type="ECO:0000259" key="4">
    <source>
        <dbReference type="PROSITE" id="PS50106"/>
    </source>
</evidence>
<dbReference type="Pfam" id="PF17820">
    <property type="entry name" value="PDZ_6"/>
    <property type="match status" value="1"/>
</dbReference>
<evidence type="ECO:0000313" key="5">
    <source>
        <dbReference type="Ensembl" id="ENSACAP00000032938.1"/>
    </source>
</evidence>
<reference evidence="5" key="2">
    <citation type="submission" date="2025-08" db="UniProtKB">
        <authorList>
            <consortium name="Ensembl"/>
        </authorList>
    </citation>
    <scope>IDENTIFICATION</scope>
</reference>
<dbReference type="Gene3D" id="2.30.42.10">
    <property type="match status" value="1"/>
</dbReference>
<accession>A0A803TCJ8</accession>
<dbReference type="SUPFAM" id="SSF50156">
    <property type="entry name" value="PDZ domain-like"/>
    <property type="match status" value="1"/>
</dbReference>
<dbReference type="Ensembl" id="ENSACAT00000047542.1">
    <property type="protein sequence ID" value="ENSACAP00000032938.1"/>
    <property type="gene ID" value="ENSACAG00000036588.1"/>
</dbReference>
<organism evidence="5 6">
    <name type="scientific">Anolis carolinensis</name>
    <name type="common">Green anole</name>
    <name type="synonym">American chameleon</name>
    <dbReference type="NCBI Taxonomy" id="28377"/>
    <lineage>
        <taxon>Eukaryota</taxon>
        <taxon>Metazoa</taxon>
        <taxon>Chordata</taxon>
        <taxon>Craniata</taxon>
        <taxon>Vertebrata</taxon>
        <taxon>Euteleostomi</taxon>
        <taxon>Lepidosauria</taxon>
        <taxon>Squamata</taxon>
        <taxon>Bifurcata</taxon>
        <taxon>Unidentata</taxon>
        <taxon>Episquamata</taxon>
        <taxon>Toxicofera</taxon>
        <taxon>Iguania</taxon>
        <taxon>Dactyloidae</taxon>
        <taxon>Anolis</taxon>
    </lineage>
</organism>
<dbReference type="InterPro" id="IPR036034">
    <property type="entry name" value="PDZ_sf"/>
</dbReference>
<keyword evidence="2" id="KW-1003">Cell membrane</keyword>
<protein>
    <recommendedName>
        <fullName evidence="4">PDZ domain-containing protein</fullName>
    </recommendedName>
</protein>
<evidence type="ECO:0000256" key="2">
    <source>
        <dbReference type="ARBA" id="ARBA00022475"/>
    </source>
</evidence>
<name>A0A803TCJ8_ANOCA</name>
<dbReference type="InterPro" id="IPR041489">
    <property type="entry name" value="PDZ_6"/>
</dbReference>
<dbReference type="AlphaFoldDB" id="A0A803TCJ8"/>
<evidence type="ECO:0000313" key="6">
    <source>
        <dbReference type="Proteomes" id="UP000001646"/>
    </source>
</evidence>
<dbReference type="InterPro" id="IPR001478">
    <property type="entry name" value="PDZ"/>
</dbReference>
<keyword evidence="3" id="KW-0677">Repeat</keyword>
<dbReference type="InterPro" id="IPR051067">
    <property type="entry name" value="NHER"/>
</dbReference>
<dbReference type="PROSITE" id="PS50106">
    <property type="entry name" value="PDZ"/>
    <property type="match status" value="1"/>
</dbReference>
<reference evidence="5" key="1">
    <citation type="submission" date="2009-12" db="EMBL/GenBank/DDBJ databases">
        <title>The Genome Sequence of Anolis carolinensis (Green Anole Lizard).</title>
        <authorList>
            <consortium name="The Genome Sequencing Platform"/>
            <person name="Di Palma F."/>
            <person name="Alfoldi J."/>
            <person name="Heiman D."/>
            <person name="Young S."/>
            <person name="Grabherr M."/>
            <person name="Johnson J."/>
            <person name="Lander E.S."/>
            <person name="Lindblad-Toh K."/>
        </authorList>
    </citation>
    <scope>NUCLEOTIDE SEQUENCE [LARGE SCALE GENOMIC DNA]</scope>
    <source>
        <strain evidence="5">JBL SC #1</strain>
    </source>
</reference>
<keyword evidence="2" id="KW-0472">Membrane</keyword>
<comment type="subcellular location">
    <subcellularLocation>
        <location evidence="1">Cell membrane</location>
    </subcellularLocation>
</comment>
<sequence length="115" mass="12480">MGVVVLTASKSSLPLSNKARSNVNLYIKHPTSENAVSAGQFLREVDAGLPAEKAGMRDGDRLLAVNGENAEDLDHQEMVRRIRADSSRVTLLAGRQSIRGAFLVLLVRKGRRGLD</sequence>
<proteinExistence type="predicted"/>
<dbReference type="Proteomes" id="UP000001646">
    <property type="component" value="Unplaced"/>
</dbReference>
<evidence type="ECO:0000256" key="3">
    <source>
        <dbReference type="ARBA" id="ARBA00022737"/>
    </source>
</evidence>
<feature type="domain" description="PDZ" evidence="4">
    <location>
        <begin position="12"/>
        <end position="97"/>
    </location>
</feature>